<sequence>MSAFFVFIPTQTKAQDDGGSTTPQLDEYGQPIPEKTFEQTTGTTPEAAKAAGTEAGKKAKANGGLWSWIGNMTFKVVFKLIDGILQVVLTIFGWILYLAAAFLDFVLNSNQLNKFTNAEIVKVGWKISRDTANMFFALILLIISFATILRIESYGIKQVLPRLIIAALLINFSLTIAGVIVDFSQVLTKHFINMGVSGTNGQSIGTTLADKMKVTQGVLRNAEESGAPPINEGLDALAAAAIGLFAGIIVILIAAFTIFAAAIFLMIRYIALLFLLILAPLAWFFYIVPATRNYWSMWWSTFLKWVFFAPAYAFFLYLSLEIIKSDLMKNIGVDSNTVAAAKGFGRYTLPTIVNFIVIIGFLLGSLIVAQKLGVMGAGAAMSMVKRSGKSVGKFAARKGTGYDKWAPAATRLSGATLAKIPGFKNLGKSLQGRAIQMKEKRLETPQNKALQKYYNSLSPSDQLAEMNRANGQAKLIATQAAQSSGALNTASTADLKTAANTFRQFGKDKEARDLENKRPEISVNVDSAIKKISEEGNLNSIHAQSLDNHEVVEAIVKYNGPAAIEALRNKSKQHEDKLVPTLEKLAKTHPTDDKIQFAYASQSGDVSRMTTAQKEEWASKAGPAGLSRMKITNVLDIAPIAANIPPNTLRKIVQEMKDPTTIKMIVNHVISNTSTKANKAASADPFIANQI</sequence>
<evidence type="ECO:0000256" key="1">
    <source>
        <dbReference type="SAM" id="MobiDB-lite"/>
    </source>
</evidence>
<dbReference type="EMBL" id="MHMW01000028">
    <property type="protein sequence ID" value="OGZ33562.1"/>
    <property type="molecule type" value="Genomic_DNA"/>
</dbReference>
<feature type="transmembrane region" description="Helical" evidence="2">
    <location>
        <begin position="302"/>
        <end position="320"/>
    </location>
</feature>
<feature type="compositionally biased region" description="Polar residues" evidence="1">
    <location>
        <begin position="13"/>
        <end position="24"/>
    </location>
</feature>
<name>A0A1G2F703_9BACT</name>
<accession>A0A1G2F703</accession>
<evidence type="ECO:0000313" key="4">
    <source>
        <dbReference type="Proteomes" id="UP000179099"/>
    </source>
</evidence>
<feature type="transmembrane region" description="Helical" evidence="2">
    <location>
        <begin position="236"/>
        <end position="262"/>
    </location>
</feature>
<feature type="region of interest" description="Disordered" evidence="1">
    <location>
        <begin position="13"/>
        <end position="55"/>
    </location>
</feature>
<reference evidence="3 4" key="1">
    <citation type="journal article" date="2016" name="Nat. Commun.">
        <title>Thousands of microbial genomes shed light on interconnected biogeochemical processes in an aquifer system.</title>
        <authorList>
            <person name="Anantharaman K."/>
            <person name="Brown C.T."/>
            <person name="Hug L.A."/>
            <person name="Sharon I."/>
            <person name="Castelle C.J."/>
            <person name="Probst A.J."/>
            <person name="Thomas B.C."/>
            <person name="Singh A."/>
            <person name="Wilkins M.J."/>
            <person name="Karaoz U."/>
            <person name="Brodie E.L."/>
            <person name="Williams K.H."/>
            <person name="Hubbard S.S."/>
            <person name="Banfield J.F."/>
        </authorList>
    </citation>
    <scope>NUCLEOTIDE SEQUENCE [LARGE SCALE GENOMIC DNA]</scope>
</reference>
<evidence type="ECO:0008006" key="5">
    <source>
        <dbReference type="Google" id="ProtNLM"/>
    </source>
</evidence>
<feature type="transmembrane region" description="Helical" evidence="2">
    <location>
        <begin position="84"/>
        <end position="107"/>
    </location>
</feature>
<keyword evidence="2" id="KW-0812">Transmembrane</keyword>
<dbReference type="STRING" id="1801992.A2Y98_01345"/>
<protein>
    <recommendedName>
        <fullName evidence="5">TrbL/VirB6 plasmid conjugal transfer protein</fullName>
    </recommendedName>
</protein>
<evidence type="ECO:0000313" key="3">
    <source>
        <dbReference type="EMBL" id="OGZ33562.1"/>
    </source>
</evidence>
<feature type="transmembrane region" description="Helical" evidence="2">
    <location>
        <begin position="269"/>
        <end position="290"/>
    </location>
</feature>
<feature type="transmembrane region" description="Helical" evidence="2">
    <location>
        <begin position="352"/>
        <end position="369"/>
    </location>
</feature>
<proteinExistence type="predicted"/>
<dbReference type="InterPro" id="IPR045782">
    <property type="entry name" value="TrbL_3"/>
</dbReference>
<dbReference type="Proteomes" id="UP000179099">
    <property type="component" value="Unassembled WGS sequence"/>
</dbReference>
<gene>
    <name evidence="3" type="ORF">A2Y98_01345</name>
</gene>
<feature type="transmembrane region" description="Helical" evidence="2">
    <location>
        <begin position="132"/>
        <end position="151"/>
    </location>
</feature>
<comment type="caution">
    <text evidence="3">The sequence shown here is derived from an EMBL/GenBank/DDBJ whole genome shotgun (WGS) entry which is preliminary data.</text>
</comment>
<keyword evidence="2" id="KW-0472">Membrane</keyword>
<organism evidence="3 4">
    <name type="scientific">Candidatus Portnoybacteria bacterium RBG_19FT_COMBO_36_7</name>
    <dbReference type="NCBI Taxonomy" id="1801992"/>
    <lineage>
        <taxon>Bacteria</taxon>
        <taxon>Candidatus Portnoyibacteriota</taxon>
    </lineage>
</organism>
<feature type="transmembrane region" description="Helical" evidence="2">
    <location>
        <begin position="163"/>
        <end position="181"/>
    </location>
</feature>
<keyword evidence="2" id="KW-1133">Transmembrane helix</keyword>
<dbReference type="Pfam" id="PF19590">
    <property type="entry name" value="TrbL_3"/>
    <property type="match status" value="1"/>
</dbReference>
<dbReference type="AlphaFoldDB" id="A0A1G2F703"/>
<evidence type="ECO:0000256" key="2">
    <source>
        <dbReference type="SAM" id="Phobius"/>
    </source>
</evidence>
<feature type="compositionally biased region" description="Low complexity" evidence="1">
    <location>
        <begin position="40"/>
        <end position="54"/>
    </location>
</feature>